<feature type="transmembrane region" description="Helical" evidence="6">
    <location>
        <begin position="6"/>
        <end position="24"/>
    </location>
</feature>
<feature type="transmembrane region" description="Helical" evidence="6">
    <location>
        <begin position="208"/>
        <end position="228"/>
    </location>
</feature>
<dbReference type="Pfam" id="PF04172">
    <property type="entry name" value="LrgB"/>
    <property type="match status" value="1"/>
</dbReference>
<feature type="transmembrane region" description="Helical" evidence="6">
    <location>
        <begin position="36"/>
        <end position="54"/>
    </location>
</feature>
<evidence type="ECO:0000256" key="1">
    <source>
        <dbReference type="ARBA" id="ARBA00004651"/>
    </source>
</evidence>
<name>A0ABN1GBF7_9BACI</name>
<keyword evidence="2" id="KW-1003">Cell membrane</keyword>
<evidence type="ECO:0000313" key="7">
    <source>
        <dbReference type="EMBL" id="GAA0607999.1"/>
    </source>
</evidence>
<sequence length="229" mass="23943">MIDILIACSAIIGTCIIYFTALTVHKKIQHTFSIPVLTSTVVIILILVLSQVSYETYMTGGKWIDELLGPAVVALAYPLYQQRDILKAVFLPILFGTFIGAVAGMSSGILLAKAAGFDTLIIHSIIPKSVTTPVAMAVSSSAGGVTSLTAVFVMIAGIGGVLLHKSVFKLFRLNHYLGRGVGMGSASHAIGTATMMENSQAEGSVSTIAMVSSAVIVSIVTPGLIFLLL</sequence>
<keyword evidence="8" id="KW-1185">Reference proteome</keyword>
<dbReference type="PANTHER" id="PTHR30249">
    <property type="entry name" value="PUTATIVE SEROTONIN TRANSPORTER"/>
    <property type="match status" value="1"/>
</dbReference>
<gene>
    <name evidence="7" type="ORF">GCM10009001_26690</name>
</gene>
<evidence type="ECO:0000256" key="2">
    <source>
        <dbReference type="ARBA" id="ARBA00022475"/>
    </source>
</evidence>
<proteinExistence type="predicted"/>
<feature type="transmembrane region" description="Helical" evidence="6">
    <location>
        <begin position="142"/>
        <end position="164"/>
    </location>
</feature>
<dbReference type="RefSeq" id="WP_343814028.1">
    <property type="nucleotide sequence ID" value="NZ_BAAADS010000018.1"/>
</dbReference>
<comment type="subcellular location">
    <subcellularLocation>
        <location evidence="1">Cell membrane</location>
        <topology evidence="1">Multi-pass membrane protein</topology>
    </subcellularLocation>
</comment>
<evidence type="ECO:0000313" key="8">
    <source>
        <dbReference type="Proteomes" id="UP001500866"/>
    </source>
</evidence>
<dbReference type="PANTHER" id="PTHR30249:SF17">
    <property type="entry name" value="HOLIN-LIKE PROTEIN CIDB"/>
    <property type="match status" value="1"/>
</dbReference>
<feature type="transmembrane region" description="Helical" evidence="6">
    <location>
        <begin position="89"/>
        <end position="112"/>
    </location>
</feature>
<dbReference type="EMBL" id="BAAADS010000018">
    <property type="protein sequence ID" value="GAA0607999.1"/>
    <property type="molecule type" value="Genomic_DNA"/>
</dbReference>
<keyword evidence="3 6" id="KW-0812">Transmembrane</keyword>
<comment type="caution">
    <text evidence="7">The sequence shown here is derived from an EMBL/GenBank/DDBJ whole genome shotgun (WGS) entry which is preliminary data.</text>
</comment>
<keyword evidence="5 6" id="KW-0472">Membrane</keyword>
<evidence type="ECO:0000256" key="6">
    <source>
        <dbReference type="SAM" id="Phobius"/>
    </source>
</evidence>
<reference evidence="7 8" key="1">
    <citation type="journal article" date="2019" name="Int. J. Syst. Evol. Microbiol.">
        <title>The Global Catalogue of Microorganisms (GCM) 10K type strain sequencing project: providing services to taxonomists for standard genome sequencing and annotation.</title>
        <authorList>
            <consortium name="The Broad Institute Genomics Platform"/>
            <consortium name="The Broad Institute Genome Sequencing Center for Infectious Disease"/>
            <person name="Wu L."/>
            <person name="Ma J."/>
        </authorList>
    </citation>
    <scope>NUCLEOTIDE SEQUENCE [LARGE SCALE GENOMIC DNA]</scope>
    <source>
        <strain evidence="7 8">JCM 15395</strain>
    </source>
</reference>
<dbReference type="Proteomes" id="UP001500866">
    <property type="component" value="Unassembled WGS sequence"/>
</dbReference>
<protein>
    <submittedName>
        <fullName evidence="7">LrgB family protein</fullName>
    </submittedName>
</protein>
<evidence type="ECO:0000256" key="3">
    <source>
        <dbReference type="ARBA" id="ARBA00022692"/>
    </source>
</evidence>
<evidence type="ECO:0000256" key="5">
    <source>
        <dbReference type="ARBA" id="ARBA00023136"/>
    </source>
</evidence>
<feature type="transmembrane region" description="Helical" evidence="6">
    <location>
        <begin position="176"/>
        <end position="196"/>
    </location>
</feature>
<organism evidence="7 8">
    <name type="scientific">Virgibacillus siamensis</name>
    <dbReference type="NCBI Taxonomy" id="480071"/>
    <lineage>
        <taxon>Bacteria</taxon>
        <taxon>Bacillati</taxon>
        <taxon>Bacillota</taxon>
        <taxon>Bacilli</taxon>
        <taxon>Bacillales</taxon>
        <taxon>Bacillaceae</taxon>
        <taxon>Virgibacillus</taxon>
    </lineage>
</organism>
<accession>A0ABN1GBF7</accession>
<dbReference type="InterPro" id="IPR007300">
    <property type="entry name" value="CidB/LrgB"/>
</dbReference>
<keyword evidence="4 6" id="KW-1133">Transmembrane helix</keyword>
<evidence type="ECO:0000256" key="4">
    <source>
        <dbReference type="ARBA" id="ARBA00022989"/>
    </source>
</evidence>